<dbReference type="EMBL" id="JBHSDT010000001">
    <property type="protein sequence ID" value="MFC4401758.1"/>
    <property type="molecule type" value="Genomic_DNA"/>
</dbReference>
<comment type="caution">
    <text evidence="1">The sequence shown here is derived from an EMBL/GenBank/DDBJ whole genome shotgun (WGS) entry which is preliminary data.</text>
</comment>
<organism evidence="1 2">
    <name type="scientific">Gracilibacillus xinjiangensis</name>
    <dbReference type="NCBI Taxonomy" id="1193282"/>
    <lineage>
        <taxon>Bacteria</taxon>
        <taxon>Bacillati</taxon>
        <taxon>Bacillota</taxon>
        <taxon>Bacilli</taxon>
        <taxon>Bacillales</taxon>
        <taxon>Bacillaceae</taxon>
        <taxon>Gracilibacillus</taxon>
    </lineage>
</organism>
<evidence type="ECO:0000313" key="2">
    <source>
        <dbReference type="Proteomes" id="UP001595882"/>
    </source>
</evidence>
<name>A0ABV8WRJ1_9BACI</name>
<sequence>MGNKKTDTEKANIKINEVFNKENKQNLTDIDSLINNNNISLVIKGQDDK</sequence>
<keyword evidence="2" id="KW-1185">Reference proteome</keyword>
<dbReference type="Proteomes" id="UP001595882">
    <property type="component" value="Unassembled WGS sequence"/>
</dbReference>
<reference evidence="2" key="1">
    <citation type="journal article" date="2019" name="Int. J. Syst. Evol. Microbiol.">
        <title>The Global Catalogue of Microorganisms (GCM) 10K type strain sequencing project: providing services to taxonomists for standard genome sequencing and annotation.</title>
        <authorList>
            <consortium name="The Broad Institute Genomics Platform"/>
            <consortium name="The Broad Institute Genome Sequencing Center for Infectious Disease"/>
            <person name="Wu L."/>
            <person name="Ma J."/>
        </authorList>
    </citation>
    <scope>NUCLEOTIDE SEQUENCE [LARGE SCALE GENOMIC DNA]</scope>
    <source>
        <strain evidence="2">CCUG 37865</strain>
    </source>
</reference>
<protein>
    <submittedName>
        <fullName evidence="1">Uncharacterized protein</fullName>
    </submittedName>
</protein>
<dbReference type="RefSeq" id="WP_390248635.1">
    <property type="nucleotide sequence ID" value="NZ_JBHSDT010000001.1"/>
</dbReference>
<gene>
    <name evidence="1" type="ORF">ACFOY7_01410</name>
</gene>
<proteinExistence type="predicted"/>
<accession>A0ABV8WRJ1</accession>
<evidence type="ECO:0000313" key="1">
    <source>
        <dbReference type="EMBL" id="MFC4401758.1"/>
    </source>
</evidence>